<evidence type="ECO:0000256" key="5">
    <source>
        <dbReference type="RuleBase" id="RU363018"/>
    </source>
</evidence>
<dbReference type="InterPro" id="IPR036424">
    <property type="entry name" value="UPP_synth-like_sf"/>
</dbReference>
<evidence type="ECO:0000313" key="6">
    <source>
        <dbReference type="EMBL" id="JAD07126.1"/>
    </source>
</evidence>
<dbReference type="EC" id="2.5.1.-" evidence="5"/>
<name>A0A0A1X887_ZEUCU</name>
<keyword evidence="3" id="KW-0460">Magnesium</keyword>
<evidence type="ECO:0000256" key="4">
    <source>
        <dbReference type="ARBA" id="ARBA00047353"/>
    </source>
</evidence>
<dbReference type="GO" id="GO:0005783">
    <property type="term" value="C:endoplasmic reticulum"/>
    <property type="evidence" value="ECO:0007669"/>
    <property type="project" value="TreeGrafter"/>
</dbReference>
<reference evidence="6" key="1">
    <citation type="submission" date="2014-11" db="EMBL/GenBank/DDBJ databases">
        <authorList>
            <person name="Geib S."/>
        </authorList>
    </citation>
    <scope>NUCLEOTIDE SEQUENCE</scope>
</reference>
<proteinExistence type="inferred from homology"/>
<evidence type="ECO:0000256" key="1">
    <source>
        <dbReference type="ARBA" id="ARBA00005432"/>
    </source>
</evidence>
<dbReference type="Pfam" id="PF01255">
    <property type="entry name" value="Prenyltransf"/>
    <property type="match status" value="1"/>
</dbReference>
<comment type="catalytic activity">
    <reaction evidence="4">
        <text>n isopentenyl diphosphate + (2E,6E)-farnesyl diphosphate = a di-trans,poly-cis-polyprenyl diphosphate + n diphosphate</text>
        <dbReference type="Rhea" id="RHEA:53008"/>
        <dbReference type="Rhea" id="RHEA-COMP:19494"/>
        <dbReference type="ChEBI" id="CHEBI:33019"/>
        <dbReference type="ChEBI" id="CHEBI:128769"/>
        <dbReference type="ChEBI" id="CHEBI:136960"/>
        <dbReference type="ChEBI" id="CHEBI:175763"/>
        <dbReference type="EC" id="2.5.1.87"/>
    </reaction>
</comment>
<evidence type="ECO:0000256" key="2">
    <source>
        <dbReference type="ARBA" id="ARBA00022679"/>
    </source>
</evidence>
<dbReference type="PROSITE" id="PS01066">
    <property type="entry name" value="UPP_SYNTHASE"/>
    <property type="match status" value="1"/>
</dbReference>
<dbReference type="GO" id="GO:1904423">
    <property type="term" value="C:dehydrodolichyl diphosphate synthase complex"/>
    <property type="evidence" value="ECO:0007669"/>
    <property type="project" value="TreeGrafter"/>
</dbReference>
<dbReference type="HAMAP" id="MF_01139">
    <property type="entry name" value="ISPT"/>
    <property type="match status" value="1"/>
</dbReference>
<reference evidence="6" key="2">
    <citation type="journal article" date="2015" name="Gigascience">
        <title>Reconstructing a comprehensive transcriptome assembly of a white-pupal translocated strain of the pest fruit fly Bactrocera cucurbitae.</title>
        <authorList>
            <person name="Sim S.B."/>
            <person name="Calla B."/>
            <person name="Hall B."/>
            <person name="DeRego T."/>
            <person name="Geib S.M."/>
        </authorList>
    </citation>
    <scope>NUCLEOTIDE SEQUENCE</scope>
</reference>
<dbReference type="InterPro" id="IPR001441">
    <property type="entry name" value="UPP_synth-like"/>
</dbReference>
<dbReference type="Gene3D" id="3.40.1180.10">
    <property type="entry name" value="Decaprenyl diphosphate synthase-like"/>
    <property type="match status" value="1"/>
</dbReference>
<protein>
    <recommendedName>
        <fullName evidence="5">Alkyl transferase</fullName>
        <ecNumber evidence="5">2.5.1.-</ecNumber>
    </recommendedName>
</protein>
<dbReference type="PANTHER" id="PTHR10291">
    <property type="entry name" value="DEHYDRODOLICHYL DIPHOSPHATE SYNTHASE FAMILY MEMBER"/>
    <property type="match status" value="1"/>
</dbReference>
<dbReference type="EMBL" id="GBXI01007166">
    <property type="protein sequence ID" value="JAD07126.1"/>
    <property type="molecule type" value="Transcribed_RNA"/>
</dbReference>
<keyword evidence="2 5" id="KW-0808">Transferase</keyword>
<dbReference type="AlphaFoldDB" id="A0A0A1X887"/>
<sequence>MSWISDYQYKWHERLAMKIMRSGGYIPRHIAFVMDGNRRYAKSQHLRCIEGHSHGFDKMAKTLRWCLDIGIKEVTTFAFSIENFKRSDDEVNGLLDLAREKFRDLINDEPKLNEYSIRIMVIGNINLLPEDLQKLIAKAMIITEHNDKLFLNIAFSYTSRDEITQSVETILKLGDELKPEDINERLIEECLYTRHSPPPDLIFRTSGETRISDFMMWQLSTTVIYFTNILWPEITLWNFLSGIFAYQRASIRLESFKRQKRLEHAQQAKNCNYYSERIQHFLRTLDSYRKNVLLSLSTSN</sequence>
<organism evidence="6">
    <name type="scientific">Zeugodacus cucurbitae</name>
    <name type="common">Melon fruit fly</name>
    <name type="synonym">Bactrocera cucurbitae</name>
    <dbReference type="NCBI Taxonomy" id="28588"/>
    <lineage>
        <taxon>Eukaryota</taxon>
        <taxon>Metazoa</taxon>
        <taxon>Ecdysozoa</taxon>
        <taxon>Arthropoda</taxon>
        <taxon>Hexapoda</taxon>
        <taxon>Insecta</taxon>
        <taxon>Pterygota</taxon>
        <taxon>Neoptera</taxon>
        <taxon>Endopterygota</taxon>
        <taxon>Diptera</taxon>
        <taxon>Brachycera</taxon>
        <taxon>Muscomorpha</taxon>
        <taxon>Tephritoidea</taxon>
        <taxon>Tephritidae</taxon>
        <taxon>Zeugodacus</taxon>
        <taxon>Zeugodacus</taxon>
    </lineage>
</organism>
<dbReference type="FunFam" id="3.40.1180.10:FF:000005">
    <property type="entry name" value="Alkyl transferase"/>
    <property type="match status" value="1"/>
</dbReference>
<dbReference type="InterPro" id="IPR018520">
    <property type="entry name" value="UPP_synth-like_CS"/>
</dbReference>
<dbReference type="SUPFAM" id="SSF64005">
    <property type="entry name" value="Undecaprenyl diphosphate synthase"/>
    <property type="match status" value="1"/>
</dbReference>
<evidence type="ECO:0000256" key="3">
    <source>
        <dbReference type="ARBA" id="ARBA00022842"/>
    </source>
</evidence>
<dbReference type="GO" id="GO:0016094">
    <property type="term" value="P:polyprenol biosynthetic process"/>
    <property type="evidence" value="ECO:0007669"/>
    <property type="project" value="TreeGrafter"/>
</dbReference>
<accession>A0A0A1X887</accession>
<comment type="similarity">
    <text evidence="1 5">Belongs to the UPP synthase family.</text>
</comment>
<gene>
    <name evidence="6" type="primary">Dhdds</name>
    <name evidence="6" type="ORF">g.4249</name>
</gene>
<dbReference type="GO" id="GO:0045547">
    <property type="term" value="F:ditrans,polycis-polyprenyl diphosphate synthase [(2E,6E)-farnesyl diphosphate specific] activity"/>
    <property type="evidence" value="ECO:0007669"/>
    <property type="project" value="UniProtKB-EC"/>
</dbReference>
<dbReference type="CDD" id="cd00475">
    <property type="entry name" value="Cis_IPPS"/>
    <property type="match status" value="1"/>
</dbReference>
<dbReference type="PANTHER" id="PTHR10291:SF43">
    <property type="entry name" value="DEHYDRODOLICHYL DIPHOSPHATE SYNTHASE COMPLEX SUBUNIT DHDDS"/>
    <property type="match status" value="1"/>
</dbReference>
<dbReference type="NCBIfam" id="TIGR00055">
    <property type="entry name" value="uppS"/>
    <property type="match status" value="1"/>
</dbReference>